<comment type="cofactor">
    <cofactor evidence="12">
        <name>heme</name>
        <dbReference type="ChEBI" id="CHEBI:30413"/>
    </cofactor>
    <text evidence="12">The heme is bound between the two transmembrane subunits.</text>
</comment>
<feature type="transmembrane region" description="Helical" evidence="13">
    <location>
        <begin position="120"/>
        <end position="138"/>
    </location>
</feature>
<evidence type="ECO:0000313" key="15">
    <source>
        <dbReference type="Proteomes" id="UP000501726"/>
    </source>
</evidence>
<evidence type="ECO:0000313" key="14">
    <source>
        <dbReference type="EMBL" id="BBP46038.1"/>
    </source>
</evidence>
<feature type="transmembrane region" description="Helical" evidence="13">
    <location>
        <begin position="75"/>
        <end position="100"/>
    </location>
</feature>
<sequence length="141" mass="16353">MPYLNQQEYAMYQSSDHRPKNLNLLAFNFPLNAIFSILHRISGVALIISLFGYLAVANLIWLHAEVRLSLINDHWILLCLHSLFWLAVIFHWLTGARHLLAENVFNTVWYSRLASNTSNYLILVLWLVASAFALNRIWTLS</sequence>
<evidence type="ECO:0000256" key="4">
    <source>
        <dbReference type="ARBA" id="ARBA00020076"/>
    </source>
</evidence>
<accession>A0A6F8PVK6</accession>
<dbReference type="SUPFAM" id="SSF81343">
    <property type="entry name" value="Fumarate reductase respiratory complex transmembrane subunits"/>
    <property type="match status" value="1"/>
</dbReference>
<keyword evidence="8 13" id="KW-1133">Transmembrane helix</keyword>
<keyword evidence="15" id="KW-1185">Reference proteome</keyword>
<dbReference type="NCBIfam" id="TIGR02970">
    <property type="entry name" value="succ_dehyd_cytB"/>
    <property type="match status" value="1"/>
</dbReference>
<keyword evidence="7 12" id="KW-0479">Metal-binding</keyword>
<reference evidence="15" key="1">
    <citation type="submission" date="2019-11" db="EMBL/GenBank/DDBJ databases">
        <title>Isolation and characterization of two novel species in the genus Thiomicrorhabdus.</title>
        <authorList>
            <person name="Mochizuki J."/>
            <person name="Kojima H."/>
            <person name="Fukui M."/>
        </authorList>
    </citation>
    <scope>NUCLEOTIDE SEQUENCE [LARGE SCALE GENOMIC DNA]</scope>
    <source>
        <strain evidence="15">aks77</strain>
    </source>
</reference>
<evidence type="ECO:0000256" key="2">
    <source>
        <dbReference type="ARBA" id="ARBA00004370"/>
    </source>
</evidence>
<protein>
    <recommendedName>
        <fullName evidence="4">Succinate dehydrogenase cytochrome b556 subunit</fullName>
    </recommendedName>
</protein>
<evidence type="ECO:0000256" key="10">
    <source>
        <dbReference type="ARBA" id="ARBA00023136"/>
    </source>
</evidence>
<dbReference type="KEGG" id="tse:THMIRHAS_14110"/>
<keyword evidence="9 12" id="KW-0408">Iron</keyword>
<proteinExistence type="inferred from homology"/>
<evidence type="ECO:0000256" key="12">
    <source>
        <dbReference type="PIRSR" id="PIRSR000178-1"/>
    </source>
</evidence>
<organism evidence="14 15">
    <name type="scientific">Thiosulfatimonas sediminis</name>
    <dbReference type="NCBI Taxonomy" id="2675054"/>
    <lineage>
        <taxon>Bacteria</taxon>
        <taxon>Pseudomonadati</taxon>
        <taxon>Pseudomonadota</taxon>
        <taxon>Gammaproteobacteria</taxon>
        <taxon>Thiotrichales</taxon>
        <taxon>Piscirickettsiaceae</taxon>
        <taxon>Thiosulfatimonas</taxon>
    </lineage>
</organism>
<comment type="subcellular location">
    <subcellularLocation>
        <location evidence="2">Membrane</location>
    </subcellularLocation>
</comment>
<keyword evidence="5 12" id="KW-0349">Heme</keyword>
<comment type="function">
    <text evidence="1">Membrane-anchoring subunit of succinate dehydrogenase (SDH).</text>
</comment>
<dbReference type="Pfam" id="PF01127">
    <property type="entry name" value="Sdh_cyt"/>
    <property type="match status" value="1"/>
</dbReference>
<dbReference type="GO" id="GO:0009055">
    <property type="term" value="F:electron transfer activity"/>
    <property type="evidence" value="ECO:0007669"/>
    <property type="project" value="InterPro"/>
</dbReference>
<evidence type="ECO:0000256" key="8">
    <source>
        <dbReference type="ARBA" id="ARBA00022989"/>
    </source>
</evidence>
<comment type="subunit">
    <text evidence="11">Part of an enzyme complex containing four subunits: a flavoprotein, an iron-sulfur protein, plus two membrane-anchoring proteins, SdhC and SdhD. The complex can form homotrimers.</text>
</comment>
<dbReference type="PIRSF" id="PIRSF000178">
    <property type="entry name" value="SDH_cyt_b560"/>
    <property type="match status" value="1"/>
</dbReference>
<evidence type="ECO:0000256" key="3">
    <source>
        <dbReference type="ARBA" id="ARBA00007244"/>
    </source>
</evidence>
<dbReference type="EMBL" id="AP021889">
    <property type="protein sequence ID" value="BBP46038.1"/>
    <property type="molecule type" value="Genomic_DNA"/>
</dbReference>
<evidence type="ECO:0000256" key="13">
    <source>
        <dbReference type="SAM" id="Phobius"/>
    </source>
</evidence>
<evidence type="ECO:0000256" key="7">
    <source>
        <dbReference type="ARBA" id="ARBA00022723"/>
    </source>
</evidence>
<dbReference type="GO" id="GO:0005886">
    <property type="term" value="C:plasma membrane"/>
    <property type="evidence" value="ECO:0007669"/>
    <property type="project" value="TreeGrafter"/>
</dbReference>
<dbReference type="GO" id="GO:0046872">
    <property type="term" value="F:metal ion binding"/>
    <property type="evidence" value="ECO:0007669"/>
    <property type="project" value="UniProtKB-KW"/>
</dbReference>
<keyword evidence="6 13" id="KW-0812">Transmembrane</keyword>
<feature type="transmembrane region" description="Helical" evidence="13">
    <location>
        <begin position="21"/>
        <end position="38"/>
    </location>
</feature>
<gene>
    <name evidence="14" type="ORF">THMIRHAS_14110</name>
</gene>
<name>A0A6F8PVK6_9GAMM</name>
<evidence type="ECO:0000256" key="1">
    <source>
        <dbReference type="ARBA" id="ARBA00004050"/>
    </source>
</evidence>
<feature type="transmembrane region" description="Helical" evidence="13">
    <location>
        <begin position="44"/>
        <end position="63"/>
    </location>
</feature>
<dbReference type="InterPro" id="IPR034804">
    <property type="entry name" value="SQR/QFR_C/D"/>
</dbReference>
<dbReference type="PANTHER" id="PTHR10978:SF5">
    <property type="entry name" value="SUCCINATE DEHYDROGENASE CYTOCHROME B560 SUBUNIT, MITOCHONDRIAL"/>
    <property type="match status" value="1"/>
</dbReference>
<feature type="binding site" description="axial binding residue" evidence="12">
    <location>
        <position position="91"/>
    </location>
    <ligand>
        <name>heme</name>
        <dbReference type="ChEBI" id="CHEBI:30413"/>
        <note>ligand shared with second transmembrane subunit</note>
    </ligand>
    <ligandPart>
        <name>Fe</name>
        <dbReference type="ChEBI" id="CHEBI:18248"/>
    </ligandPart>
</feature>
<dbReference type="InterPro" id="IPR000701">
    <property type="entry name" value="SuccDH_FuR_B_TM-su"/>
</dbReference>
<evidence type="ECO:0000256" key="11">
    <source>
        <dbReference type="ARBA" id="ARBA00025912"/>
    </source>
</evidence>
<dbReference type="Gene3D" id="1.20.1300.10">
    <property type="entry name" value="Fumarate reductase/succinate dehydrogenase, transmembrane subunit"/>
    <property type="match status" value="1"/>
</dbReference>
<dbReference type="AlphaFoldDB" id="A0A6F8PVK6"/>
<comment type="similarity">
    <text evidence="3">Belongs to the cytochrome b560 family.</text>
</comment>
<dbReference type="Proteomes" id="UP000501726">
    <property type="component" value="Chromosome"/>
</dbReference>
<evidence type="ECO:0000256" key="6">
    <source>
        <dbReference type="ARBA" id="ARBA00022692"/>
    </source>
</evidence>
<keyword evidence="10 13" id="KW-0472">Membrane</keyword>
<dbReference type="GO" id="GO:0006099">
    <property type="term" value="P:tricarboxylic acid cycle"/>
    <property type="evidence" value="ECO:0007669"/>
    <property type="project" value="InterPro"/>
</dbReference>
<evidence type="ECO:0000256" key="5">
    <source>
        <dbReference type="ARBA" id="ARBA00022617"/>
    </source>
</evidence>
<evidence type="ECO:0000256" key="9">
    <source>
        <dbReference type="ARBA" id="ARBA00023004"/>
    </source>
</evidence>
<dbReference type="InterPro" id="IPR014314">
    <property type="entry name" value="Succ_DH_cytb556"/>
</dbReference>
<dbReference type="PANTHER" id="PTHR10978">
    <property type="entry name" value="SUCCINATE DEHYDROGENASE CYTOCHROME B560 SUBUNIT"/>
    <property type="match status" value="1"/>
</dbReference>